<evidence type="ECO:0000313" key="6">
    <source>
        <dbReference type="Proteomes" id="UP000029647"/>
    </source>
</evidence>
<evidence type="ECO:0000313" key="5">
    <source>
        <dbReference type="Proteomes" id="UP000028531"/>
    </source>
</evidence>
<keyword evidence="1" id="KW-0472">Membrane</keyword>
<dbReference type="Proteomes" id="UP000029647">
    <property type="component" value="Unassembled WGS sequence"/>
</dbReference>
<feature type="transmembrane region" description="Helical" evidence="1">
    <location>
        <begin position="21"/>
        <end position="44"/>
    </location>
</feature>
<protein>
    <submittedName>
        <fullName evidence="4">Uncharacterized protein DUF4199</fullName>
    </submittedName>
</protein>
<evidence type="ECO:0000313" key="3">
    <source>
        <dbReference type="EMBL" id="KEZ93378.1"/>
    </source>
</evidence>
<proteinExistence type="predicted"/>
<keyword evidence="7" id="KW-1185">Reference proteome</keyword>
<keyword evidence="1" id="KW-0812">Transmembrane</keyword>
<evidence type="ECO:0000313" key="2">
    <source>
        <dbReference type="EMBL" id="GAL76570.1"/>
    </source>
</evidence>
<keyword evidence="1" id="KW-1133">Transmembrane helix</keyword>
<evidence type="ECO:0000256" key="1">
    <source>
        <dbReference type="SAM" id="Phobius"/>
    </source>
</evidence>
<evidence type="ECO:0000313" key="7">
    <source>
        <dbReference type="Proteomes" id="UP000239997"/>
    </source>
</evidence>
<organism evidence="3 5">
    <name type="scientific">Nonlabens ulvanivorans</name>
    <name type="common">Persicivirga ulvanivorans</name>
    <dbReference type="NCBI Taxonomy" id="906888"/>
    <lineage>
        <taxon>Bacteria</taxon>
        <taxon>Pseudomonadati</taxon>
        <taxon>Bacteroidota</taxon>
        <taxon>Flavobacteriia</taxon>
        <taxon>Flavobacteriales</taxon>
        <taxon>Flavobacteriaceae</taxon>
        <taxon>Nonlabens</taxon>
    </lineage>
</organism>
<evidence type="ECO:0000313" key="4">
    <source>
        <dbReference type="EMBL" id="PRX13963.1"/>
    </source>
</evidence>
<name>A0A084JWP4_NONUL</name>
<feature type="transmembrane region" description="Helical" evidence="1">
    <location>
        <begin position="149"/>
        <end position="171"/>
    </location>
</feature>
<dbReference type="AlphaFoldDB" id="A0A084JWP4"/>
<dbReference type="InterPro" id="IPR025250">
    <property type="entry name" value="DUF4199"/>
</dbReference>
<feature type="transmembrane region" description="Helical" evidence="1">
    <location>
        <begin position="50"/>
        <end position="71"/>
    </location>
</feature>
<dbReference type="EMBL" id="BBNT01000012">
    <property type="protein sequence ID" value="GAL76570.1"/>
    <property type="molecule type" value="Genomic_DNA"/>
</dbReference>
<dbReference type="Pfam" id="PF13858">
    <property type="entry name" value="DUF4199"/>
    <property type="match status" value="1"/>
</dbReference>
<dbReference type="EMBL" id="PVNA01000002">
    <property type="protein sequence ID" value="PRX13963.1"/>
    <property type="molecule type" value="Genomic_DNA"/>
</dbReference>
<comment type="caution">
    <text evidence="3">The sequence shown here is derived from an EMBL/GenBank/DDBJ whole genome shotgun (WGS) entry which is preliminary data.</text>
</comment>
<feature type="transmembrane region" description="Helical" evidence="1">
    <location>
        <begin position="83"/>
        <end position="106"/>
    </location>
</feature>
<gene>
    <name evidence="3" type="ORF">IL45_03945</name>
    <name evidence="2" type="ORF">JCM19275_1314</name>
    <name evidence="4" type="ORF">LY02_00992</name>
</gene>
<dbReference type="Proteomes" id="UP000028531">
    <property type="component" value="Unassembled WGS sequence"/>
</dbReference>
<reference evidence="3 5" key="2">
    <citation type="submission" date="2014-07" db="EMBL/GenBank/DDBJ databases">
        <title>Draft genome sequence of Nonlabens ulvanivorans, an ulvan degrading bacterium.</title>
        <authorList>
            <person name="Kopel M."/>
            <person name="Helbert W."/>
            <person name="Henrissat B."/>
            <person name="Doniger T."/>
            <person name="Banin E."/>
        </authorList>
    </citation>
    <scope>NUCLEOTIDE SEQUENCE [LARGE SCALE GENOMIC DNA]</scope>
    <source>
        <strain evidence="3 5">PLR</strain>
    </source>
</reference>
<dbReference type="Proteomes" id="UP000239997">
    <property type="component" value="Unassembled WGS sequence"/>
</dbReference>
<sequence length="179" mass="19976">MQTIIFVFLKKKNILDQIVKKNAFIVGLIGAVANLALVIYIWQIQAFSSVGLGIAMMILPIPFGIAAQWWSKSSLNSYLSLKQGVLAFFLCMLVIFLVDFIANYLIYVQIDPGAQAIAEKATEEFAQKNENALANQDVFKKPVYSLGSYFTGFISKLLFYTIFGILSALIFRKEAPQQA</sequence>
<accession>A0A084JWP4</accession>
<reference evidence="4 7" key="3">
    <citation type="submission" date="2018-03" db="EMBL/GenBank/DDBJ databases">
        <title>Genomic Encyclopedia of Archaeal and Bacterial Type Strains, Phase II (KMG-II): from individual species to whole genera.</title>
        <authorList>
            <person name="Goeker M."/>
        </authorList>
    </citation>
    <scope>NUCLEOTIDE SEQUENCE [LARGE SCALE GENOMIC DNA]</scope>
    <source>
        <strain evidence="4 7">DSM 22727</strain>
    </source>
</reference>
<reference evidence="2 6" key="1">
    <citation type="journal article" date="2014" name="Genome Announc.">
        <title>Draft Genome Sequences of Marine Flavobacterium Nonlabens Strains NR17, NR24, NR27, NR32, NR33, and Ara13.</title>
        <authorList>
            <person name="Nakanishi M."/>
            <person name="Meirelles P."/>
            <person name="Suzuki R."/>
            <person name="Takatani N."/>
            <person name="Mino S."/>
            <person name="Suda W."/>
            <person name="Oshima K."/>
            <person name="Hattori M."/>
            <person name="Ohkuma M."/>
            <person name="Hosokawa M."/>
            <person name="Miyashita K."/>
            <person name="Thompson F.L."/>
            <person name="Niwa A."/>
            <person name="Sawabe T."/>
            <person name="Sawabe T."/>
        </authorList>
    </citation>
    <scope>NUCLEOTIDE SEQUENCE [LARGE SCALE GENOMIC DNA]</scope>
    <source>
        <strain evidence="2">JCM 19275</strain>
        <strain evidence="6">JCM19275</strain>
    </source>
</reference>
<dbReference type="EMBL" id="JPJI01000026">
    <property type="protein sequence ID" value="KEZ93378.1"/>
    <property type="molecule type" value="Genomic_DNA"/>
</dbReference>